<name>F4RXP7_MELLP</name>
<reference evidence="3" key="1">
    <citation type="journal article" date="2011" name="Proc. Natl. Acad. Sci. U.S.A.">
        <title>Obligate biotrophy features unraveled by the genomic analysis of rust fungi.</title>
        <authorList>
            <person name="Duplessis S."/>
            <person name="Cuomo C.A."/>
            <person name="Lin Y.-C."/>
            <person name="Aerts A."/>
            <person name="Tisserant E."/>
            <person name="Veneault-Fourrey C."/>
            <person name="Joly D.L."/>
            <person name="Hacquard S."/>
            <person name="Amselem J."/>
            <person name="Cantarel B.L."/>
            <person name="Chiu R."/>
            <person name="Coutinho P.M."/>
            <person name="Feau N."/>
            <person name="Field M."/>
            <person name="Frey P."/>
            <person name="Gelhaye E."/>
            <person name="Goldberg J."/>
            <person name="Grabherr M.G."/>
            <person name="Kodira C.D."/>
            <person name="Kohler A."/>
            <person name="Kuees U."/>
            <person name="Lindquist E.A."/>
            <person name="Lucas S.M."/>
            <person name="Mago R."/>
            <person name="Mauceli E."/>
            <person name="Morin E."/>
            <person name="Murat C."/>
            <person name="Pangilinan J.L."/>
            <person name="Park R."/>
            <person name="Pearson M."/>
            <person name="Quesneville H."/>
            <person name="Rouhier N."/>
            <person name="Sakthikumar S."/>
            <person name="Salamov A.A."/>
            <person name="Schmutz J."/>
            <person name="Selles B."/>
            <person name="Shapiro H."/>
            <person name="Tanguay P."/>
            <person name="Tuskan G.A."/>
            <person name="Henrissat B."/>
            <person name="Van de Peer Y."/>
            <person name="Rouze P."/>
            <person name="Ellis J.G."/>
            <person name="Dodds P.N."/>
            <person name="Schein J.E."/>
            <person name="Zhong S."/>
            <person name="Hamelin R.C."/>
            <person name="Grigoriev I.V."/>
            <person name="Szabo L.J."/>
            <person name="Martin F."/>
        </authorList>
    </citation>
    <scope>NUCLEOTIDE SEQUENCE [LARGE SCALE GENOMIC DNA]</scope>
    <source>
        <strain evidence="3">98AG31 / pathotype 3-4-7</strain>
    </source>
</reference>
<dbReference type="HOGENOM" id="CLU_1434729_0_0_1"/>
<protein>
    <submittedName>
        <fullName evidence="2">Secreted protein</fullName>
    </submittedName>
</protein>
<dbReference type="EMBL" id="GL883128">
    <property type="protein sequence ID" value="EGG02765.1"/>
    <property type="molecule type" value="Genomic_DNA"/>
</dbReference>
<evidence type="ECO:0000256" key="1">
    <source>
        <dbReference type="SAM" id="SignalP"/>
    </source>
</evidence>
<dbReference type="OrthoDB" id="2503439at2759"/>
<accession>F4RXP7</accession>
<keyword evidence="3" id="KW-1185">Reference proteome</keyword>
<proteinExistence type="predicted"/>
<sequence length="189" mass="20854">MNILKMMLITFLGLGFALSSPPVQKRPINSLHTRELPFGPVLEQYQSLIAPIEDCRVQLLPGTLELHVVIKKLLNLEIFLNAVIGGVGPRCDPAPSLIELHIFKDTVVLLFVRFQAIIAVLKAHYSPVFLNATLEIFARIRGHLQSALTLAVNLGINLEDVLASLNANVFLHAHIDLLHLVKIDLPAKA</sequence>
<dbReference type="RefSeq" id="XP_007413878.1">
    <property type="nucleotide sequence ID" value="XM_007413816.1"/>
</dbReference>
<evidence type="ECO:0000313" key="3">
    <source>
        <dbReference type="Proteomes" id="UP000001072"/>
    </source>
</evidence>
<dbReference type="GeneID" id="18923880"/>
<gene>
    <name evidence="2" type="ORF">MELLADRAFT_109807</name>
</gene>
<dbReference type="KEGG" id="mlr:MELLADRAFT_109807"/>
<dbReference type="AlphaFoldDB" id="F4RXP7"/>
<organism evidence="3">
    <name type="scientific">Melampsora larici-populina (strain 98AG31 / pathotype 3-4-7)</name>
    <name type="common">Poplar leaf rust fungus</name>
    <dbReference type="NCBI Taxonomy" id="747676"/>
    <lineage>
        <taxon>Eukaryota</taxon>
        <taxon>Fungi</taxon>
        <taxon>Dikarya</taxon>
        <taxon>Basidiomycota</taxon>
        <taxon>Pucciniomycotina</taxon>
        <taxon>Pucciniomycetes</taxon>
        <taxon>Pucciniales</taxon>
        <taxon>Melampsoraceae</taxon>
        <taxon>Melampsora</taxon>
    </lineage>
</organism>
<dbReference type="VEuPathDB" id="FungiDB:MELLADRAFT_109807"/>
<feature type="chain" id="PRO_5003318088" evidence="1">
    <location>
        <begin position="20"/>
        <end position="189"/>
    </location>
</feature>
<dbReference type="Proteomes" id="UP000001072">
    <property type="component" value="Unassembled WGS sequence"/>
</dbReference>
<keyword evidence="1" id="KW-0732">Signal</keyword>
<dbReference type="InParanoid" id="F4RXP7"/>
<feature type="signal peptide" evidence="1">
    <location>
        <begin position="1"/>
        <end position="19"/>
    </location>
</feature>
<evidence type="ECO:0000313" key="2">
    <source>
        <dbReference type="EMBL" id="EGG02765.1"/>
    </source>
</evidence>